<dbReference type="EMBL" id="NMPR01000044">
    <property type="protein sequence ID" value="KAA8633001.1"/>
    <property type="molecule type" value="Genomic_DNA"/>
</dbReference>
<evidence type="ECO:0000313" key="2">
    <source>
        <dbReference type="Proteomes" id="UP000433876"/>
    </source>
</evidence>
<proteinExistence type="predicted"/>
<evidence type="ECO:0000313" key="1">
    <source>
        <dbReference type="EMBL" id="KAA8633001.1"/>
    </source>
</evidence>
<dbReference type="VEuPathDB" id="FungiDB:SMAC_03461"/>
<dbReference type="AlphaFoldDB" id="A0A8S8ZWT5"/>
<accession>A0A8S8ZWT5</accession>
<gene>
    <name evidence="1" type="ORF">SMACR_03461</name>
</gene>
<protein>
    <submittedName>
        <fullName evidence="1">Uncharacterized protein</fullName>
    </submittedName>
</protein>
<dbReference type="Proteomes" id="UP000433876">
    <property type="component" value="Unassembled WGS sequence"/>
</dbReference>
<sequence>MERYLEDYESGVGRGRITHPTPYLFEYIDKIFEIDNRVRLLLSASSQMEKTTPTGASPDEAEAYMKRFEISVLKEIMFFKEGMMNDDRRFRTALLRIRSQPATEAGMLQSLENLEMFWNEAVDKASAAKETAMERVKEYKQLYPETLFGKWPPGFWAGEAG</sequence>
<organism evidence="1 2">
    <name type="scientific">Sordaria macrospora</name>
    <dbReference type="NCBI Taxonomy" id="5147"/>
    <lineage>
        <taxon>Eukaryota</taxon>
        <taxon>Fungi</taxon>
        <taxon>Dikarya</taxon>
        <taxon>Ascomycota</taxon>
        <taxon>Pezizomycotina</taxon>
        <taxon>Sordariomycetes</taxon>
        <taxon>Sordariomycetidae</taxon>
        <taxon>Sordariales</taxon>
        <taxon>Sordariaceae</taxon>
        <taxon>Sordaria</taxon>
    </lineage>
</organism>
<reference evidence="1 2" key="1">
    <citation type="submission" date="2017-07" db="EMBL/GenBank/DDBJ databases">
        <title>Genome sequence of the Sordaria macrospora wild type strain R19027.</title>
        <authorList>
            <person name="Nowrousian M."/>
            <person name="Teichert I."/>
            <person name="Kueck U."/>
        </authorList>
    </citation>
    <scope>NUCLEOTIDE SEQUENCE [LARGE SCALE GENOMIC DNA]</scope>
    <source>
        <strain evidence="1 2">R19027</strain>
        <tissue evidence="1">Mycelium</tissue>
    </source>
</reference>
<name>A0A8S8ZWT5_SORMA</name>
<comment type="caution">
    <text evidence="1">The sequence shown here is derived from an EMBL/GenBank/DDBJ whole genome shotgun (WGS) entry which is preliminary data.</text>
</comment>